<name>Q8EBQ5_SHEON</name>
<dbReference type="Proteomes" id="UP000008186">
    <property type="component" value="Chromosome"/>
</dbReference>
<reference evidence="1 2" key="1">
    <citation type="journal article" date="2002" name="Nat. Biotechnol.">
        <title>Genome sequence of the dissimilatory metal ion-reducing bacterium Shewanella oneidensis.</title>
        <authorList>
            <person name="Heidelberg J.F."/>
            <person name="Paulsen I.T."/>
            <person name="Nelson K.E."/>
            <person name="Gaidos E.J."/>
            <person name="Nelson W.C."/>
            <person name="Read T.D."/>
            <person name="Eisen J.A."/>
            <person name="Seshadri R."/>
            <person name="Ward N."/>
            <person name="Methe B."/>
            <person name="Clayton R.A."/>
            <person name="Meyer T."/>
            <person name="Tsapin A."/>
            <person name="Scott J."/>
            <person name="Beanan M."/>
            <person name="Brinkac L."/>
            <person name="Daugherty S."/>
            <person name="DeBoy R.T."/>
            <person name="Dodson R.J."/>
            <person name="Durkin A.S."/>
            <person name="Haft D.H."/>
            <person name="Kolonay J.F."/>
            <person name="Madupu R."/>
            <person name="Peterson J.D."/>
            <person name="Umayam L.A."/>
            <person name="White O."/>
            <person name="Wolf A.M."/>
            <person name="Vamathevan J."/>
            <person name="Weidman J."/>
            <person name="Impraim M."/>
            <person name="Lee K."/>
            <person name="Berry K."/>
            <person name="Lee C."/>
            <person name="Mueller J."/>
            <person name="Khouri H."/>
            <person name="Gill J."/>
            <person name="Utterback T.R."/>
            <person name="McDonald L.A."/>
            <person name="Feldblyum T.V."/>
            <person name="Smith H.O."/>
            <person name="Venter J.C."/>
            <person name="Nealson K.H."/>
            <person name="Fraser C.M."/>
        </authorList>
    </citation>
    <scope>NUCLEOTIDE SEQUENCE [LARGE SCALE GENOMIC DNA]</scope>
    <source>
        <strain evidence="2">ATCC 700550 / JCM 31522 / CIP 106686 / LMG 19005 / NCIMB 14063 / MR-1</strain>
    </source>
</reference>
<dbReference type="HOGENOM" id="CLU_683143_0_0_6"/>
<dbReference type="RefSeq" id="WP_011073301.1">
    <property type="nucleotide sequence ID" value="NC_004347.2"/>
</dbReference>
<evidence type="ECO:0000313" key="2">
    <source>
        <dbReference type="Proteomes" id="UP000008186"/>
    </source>
</evidence>
<organism evidence="1 2">
    <name type="scientific">Shewanella oneidensis (strain ATCC 700550 / JCM 31522 / CIP 106686 / LMG 19005 / NCIMB 14063 / MR-1)</name>
    <dbReference type="NCBI Taxonomy" id="211586"/>
    <lineage>
        <taxon>Bacteria</taxon>
        <taxon>Pseudomonadati</taxon>
        <taxon>Pseudomonadota</taxon>
        <taxon>Gammaproteobacteria</taxon>
        <taxon>Alteromonadales</taxon>
        <taxon>Shewanellaceae</taxon>
        <taxon>Shewanella</taxon>
    </lineage>
</organism>
<gene>
    <name evidence="1" type="ordered locus">SO_3454</name>
</gene>
<dbReference type="AlphaFoldDB" id="Q8EBQ5"/>
<dbReference type="BioCyc" id="SONE211586:G1GMP-3223-MONOMER"/>
<reference evidence="1 2" key="2">
    <citation type="journal article" date="2005" name="Proteomics">
        <title>Global detection and characterization of hypothetical proteins in Shewanella oneidensis MR-1 using LC-MS based proteomics.</title>
        <authorList>
            <person name="Elias D.A."/>
            <person name="Monroe M.E."/>
            <person name="Marshall M.J."/>
            <person name="Romine M.F."/>
            <person name="Belieav A.S."/>
            <person name="Fredrickson J.K."/>
            <person name="Anderson G.A."/>
            <person name="Smith R.D."/>
            <person name="Lipton M.S."/>
        </authorList>
    </citation>
    <scope>NUCLEOTIDE SEQUENCE [LARGE SCALE GENOMIC DNA]</scope>
    <source>
        <strain evidence="2">ATCC 700550 / JCM 31522 / CIP 106686 / LMG 19005 / NCIMB 14063 / MR-1</strain>
    </source>
</reference>
<accession>Q8EBQ5</accession>
<dbReference type="OrthoDB" id="10019601at2"/>
<dbReference type="PATRIC" id="fig|211586.12.peg.3353"/>
<proteinExistence type="predicted"/>
<keyword evidence="2" id="KW-1185">Reference proteome</keyword>
<reference evidence="1 2" key="4">
    <citation type="journal article" date="2011" name="BMC Genomics">
        <title>Genome-wide protein localization prediction strategies for gram negative bacteria.</title>
        <authorList>
            <person name="Romine M.F."/>
        </authorList>
    </citation>
    <scope>NUCLEOTIDE SEQUENCE [LARGE SCALE GENOMIC DNA]</scope>
    <source>
        <strain evidence="2">ATCC 700550 / JCM 31522 / CIP 106686 / LMG 19005 / NCIMB 14063 / MR-1</strain>
    </source>
</reference>
<protein>
    <submittedName>
        <fullName evidence="1">Cytoplasmic protein</fullName>
    </submittedName>
</protein>
<dbReference type="PaxDb" id="211586-SO_3454"/>
<dbReference type="KEGG" id="son:SO_3454"/>
<sequence>MREYWNDINLEHDFYCYYKDGNENLWSIWRESTDEQITPWLDLGYEGGIRFVDGLADGAILFQLSARATAGGEELVGLFRWPEGTSTGAIFQHIARLEDARLFALQHSKTFSQIGVAGWQGGYGLVNEQLEWVLPCKLPGNWNMCPELVSPSLLAIYSSLDPMPDAWKLEWRVGFFSLDSLIQVQPCQYSSFFVVNQRVFAPLESKNGQHGTDVFDLEGNQIDRFDYYLQQFNNEQLLVKKAGLWGWADNTGVITVEPYAKDQCILQDGPVEQADLTHLALARGCTKSAMLEEDILNFLISQLEDGYFSVKYEPDEGYLPGDGYCDIQLAALSHDGVGFWIEDRFASDTFQLVVLTDMWRKFPRGTVLRIEANKRLISVDDDGEETRYIEGFLAQAMLSMEFM</sequence>
<reference evidence="1 2" key="3">
    <citation type="journal article" date="2008" name="Appl. Environ. Microbiol.">
        <title>Identification of mobile elements and pseudogenes in the Shewanella oneidensis MR-1 genome.</title>
        <authorList>
            <person name="Romine M.F."/>
            <person name="Carlson T.S."/>
            <person name="Norbeck A.D."/>
            <person name="McCue L.A."/>
            <person name="Lipton M.S."/>
        </authorList>
    </citation>
    <scope>NUCLEOTIDE SEQUENCE [LARGE SCALE GENOMIC DNA]</scope>
    <source>
        <strain evidence="2">ATCC 700550 / JCM 31522 / CIP 106686 / LMG 19005 / NCIMB 14063 / MR-1</strain>
    </source>
</reference>
<evidence type="ECO:0000313" key="1">
    <source>
        <dbReference type="EMBL" id="AAN56447.1"/>
    </source>
</evidence>
<dbReference type="EMBL" id="AE014299">
    <property type="protein sequence ID" value="AAN56447.1"/>
    <property type="molecule type" value="Genomic_DNA"/>
</dbReference>